<dbReference type="KEGG" id="sawl:NGM29_09395"/>
<evidence type="ECO:0000313" key="2">
    <source>
        <dbReference type="Proteomes" id="UP001056855"/>
    </source>
</evidence>
<dbReference type="RefSeq" id="WP_254155711.1">
    <property type="nucleotide sequence ID" value="NZ_CP100355.1"/>
</dbReference>
<evidence type="ECO:0000313" key="1">
    <source>
        <dbReference type="EMBL" id="UTF52023.1"/>
    </source>
</evidence>
<dbReference type="AlphaFoldDB" id="A0A9E7N812"/>
<dbReference type="Proteomes" id="UP001056855">
    <property type="component" value="Chromosome"/>
</dbReference>
<accession>A0A9E7N812</accession>
<dbReference type="EMBL" id="CP100355">
    <property type="protein sequence ID" value="UTF52023.1"/>
    <property type="molecule type" value="Genomic_DNA"/>
</dbReference>
<proteinExistence type="predicted"/>
<name>A0A9E7N812_9EURY</name>
<keyword evidence="2" id="KW-1185">Reference proteome</keyword>
<dbReference type="GeneID" id="73290259"/>
<sequence length="188" mass="21178">MDGPAIGELERAAVAYKEYEPFATVEDERLETLPMAFADGSFLWKDVEWVVRWYSRRTRSSEPHPAESAFRENGWDNLQTAIETTVDAARVDNTRAALEALTALEGVDVPVASAFLHYVDPERYIVVDQQLWTAVAERGSLEAPPPDPIDANAYRRYLECCRAFARDHDLGLVSLYRALWRLGSDGLA</sequence>
<gene>
    <name evidence="1" type="ORF">NGM29_09395</name>
</gene>
<reference evidence="1" key="1">
    <citation type="submission" date="2022-06" db="EMBL/GenBank/DDBJ databases">
        <title>Diverse halophilic archaea isolated from saline environments.</title>
        <authorList>
            <person name="Cui H.-L."/>
        </authorList>
    </citation>
    <scope>NUCLEOTIDE SEQUENCE</scope>
    <source>
        <strain evidence="1">WLHS1</strain>
    </source>
</reference>
<organism evidence="1 2">
    <name type="scientific">Natronosalvus rutilus</name>
    <dbReference type="NCBI Taxonomy" id="2953753"/>
    <lineage>
        <taxon>Archaea</taxon>
        <taxon>Methanobacteriati</taxon>
        <taxon>Methanobacteriota</taxon>
        <taxon>Stenosarchaea group</taxon>
        <taxon>Halobacteria</taxon>
        <taxon>Halobacteriales</taxon>
        <taxon>Natrialbaceae</taxon>
        <taxon>Natronosalvus</taxon>
    </lineage>
</organism>
<protein>
    <submittedName>
        <fullName evidence="1">Uncharacterized protein</fullName>
    </submittedName>
</protein>